<name>A0A6A6ISK3_9PLEO</name>
<sequence>MLRYSSCSPSSPSAVPHTHHARYQKQQPNPLMESRLSTLHAQKTKSRTTTSPRRAVSHARATSETRHSSTLWRVVFLRAPIHVSKTPIPTTPRKRGEKKKGLKLHPMHQVPGATCRAVQNRFLVSDMSSFPLLHLRKRPTPYSKKQVYRSTILDSRGLGARSDHFKSTVKTPLCGRRVWEELVSGRRA</sequence>
<evidence type="ECO:0000313" key="3">
    <source>
        <dbReference type="Proteomes" id="UP000800094"/>
    </source>
</evidence>
<dbReference type="Proteomes" id="UP000800094">
    <property type="component" value="Unassembled WGS sequence"/>
</dbReference>
<feature type="region of interest" description="Disordered" evidence="1">
    <location>
        <begin position="1"/>
        <end position="64"/>
    </location>
</feature>
<organism evidence="2 3">
    <name type="scientific">Trematosphaeria pertusa</name>
    <dbReference type="NCBI Taxonomy" id="390896"/>
    <lineage>
        <taxon>Eukaryota</taxon>
        <taxon>Fungi</taxon>
        <taxon>Dikarya</taxon>
        <taxon>Ascomycota</taxon>
        <taxon>Pezizomycotina</taxon>
        <taxon>Dothideomycetes</taxon>
        <taxon>Pleosporomycetidae</taxon>
        <taxon>Pleosporales</taxon>
        <taxon>Massarineae</taxon>
        <taxon>Trematosphaeriaceae</taxon>
        <taxon>Trematosphaeria</taxon>
    </lineage>
</organism>
<dbReference type="GeneID" id="54579908"/>
<gene>
    <name evidence="2" type="ORF">BU26DRAFT_501575</name>
</gene>
<proteinExistence type="predicted"/>
<feature type="compositionally biased region" description="Polar residues" evidence="1">
    <location>
        <begin position="24"/>
        <end position="41"/>
    </location>
</feature>
<protein>
    <submittedName>
        <fullName evidence="2">Uncharacterized protein</fullName>
    </submittedName>
</protein>
<dbReference type="AlphaFoldDB" id="A0A6A6ISK3"/>
<evidence type="ECO:0000313" key="2">
    <source>
        <dbReference type="EMBL" id="KAF2253386.1"/>
    </source>
</evidence>
<feature type="compositionally biased region" description="Low complexity" evidence="1">
    <location>
        <begin position="1"/>
        <end position="13"/>
    </location>
</feature>
<evidence type="ECO:0000256" key="1">
    <source>
        <dbReference type="SAM" id="MobiDB-lite"/>
    </source>
</evidence>
<dbReference type="EMBL" id="ML987191">
    <property type="protein sequence ID" value="KAF2253386.1"/>
    <property type="molecule type" value="Genomic_DNA"/>
</dbReference>
<reference evidence="2" key="1">
    <citation type="journal article" date="2020" name="Stud. Mycol.">
        <title>101 Dothideomycetes genomes: a test case for predicting lifestyles and emergence of pathogens.</title>
        <authorList>
            <person name="Haridas S."/>
            <person name="Albert R."/>
            <person name="Binder M."/>
            <person name="Bloem J."/>
            <person name="Labutti K."/>
            <person name="Salamov A."/>
            <person name="Andreopoulos B."/>
            <person name="Baker S."/>
            <person name="Barry K."/>
            <person name="Bills G."/>
            <person name="Bluhm B."/>
            <person name="Cannon C."/>
            <person name="Castanera R."/>
            <person name="Culley D."/>
            <person name="Daum C."/>
            <person name="Ezra D."/>
            <person name="Gonzalez J."/>
            <person name="Henrissat B."/>
            <person name="Kuo A."/>
            <person name="Liang C."/>
            <person name="Lipzen A."/>
            <person name="Lutzoni F."/>
            <person name="Magnuson J."/>
            <person name="Mondo S."/>
            <person name="Nolan M."/>
            <person name="Ohm R."/>
            <person name="Pangilinan J."/>
            <person name="Park H.-J."/>
            <person name="Ramirez L."/>
            <person name="Alfaro M."/>
            <person name="Sun H."/>
            <person name="Tritt A."/>
            <person name="Yoshinaga Y."/>
            <person name="Zwiers L.-H."/>
            <person name="Turgeon B."/>
            <person name="Goodwin S."/>
            <person name="Spatafora J."/>
            <person name="Crous P."/>
            <person name="Grigoriev I."/>
        </authorList>
    </citation>
    <scope>NUCLEOTIDE SEQUENCE</scope>
    <source>
        <strain evidence="2">CBS 122368</strain>
    </source>
</reference>
<accession>A0A6A6ISK3</accession>
<dbReference type="RefSeq" id="XP_033688390.1">
    <property type="nucleotide sequence ID" value="XM_033826578.1"/>
</dbReference>
<keyword evidence="3" id="KW-1185">Reference proteome</keyword>